<dbReference type="InterPro" id="IPR018707">
    <property type="entry name" value="LpxR"/>
</dbReference>
<name>A0A9X2ZIL2_9FLAO</name>
<dbReference type="Proteomes" id="UP001151133">
    <property type="component" value="Unassembled WGS sequence"/>
</dbReference>
<protein>
    <submittedName>
        <fullName evidence="1">Lipid A deacylase LpxR family protein</fullName>
    </submittedName>
</protein>
<dbReference type="Pfam" id="PF09982">
    <property type="entry name" value="LpxR"/>
    <property type="match status" value="1"/>
</dbReference>
<organism evidence="1 2">
    <name type="scientific">Flavobacterium frigoritolerans</name>
    <dbReference type="NCBI Taxonomy" id="2987686"/>
    <lineage>
        <taxon>Bacteria</taxon>
        <taxon>Pseudomonadati</taxon>
        <taxon>Bacteroidota</taxon>
        <taxon>Flavobacteriia</taxon>
        <taxon>Flavobacteriales</taxon>
        <taxon>Flavobacteriaceae</taxon>
        <taxon>Flavobacterium</taxon>
    </lineage>
</organism>
<accession>A0A9X2ZIL2</accession>
<gene>
    <name evidence="1" type="ORF">OIU80_07460</name>
</gene>
<keyword evidence="2" id="KW-1185">Reference proteome</keyword>
<proteinExistence type="predicted"/>
<evidence type="ECO:0000313" key="2">
    <source>
        <dbReference type="Proteomes" id="UP001151133"/>
    </source>
</evidence>
<dbReference type="AlphaFoldDB" id="A0A9X2ZIL2"/>
<dbReference type="RefSeq" id="WP_264286410.1">
    <property type="nucleotide sequence ID" value="NZ_JAOZEV010000004.1"/>
</dbReference>
<dbReference type="Gene3D" id="2.40.128.140">
    <property type="entry name" value="Outer membrane protein"/>
    <property type="match status" value="1"/>
</dbReference>
<sequence>MIPKKALSIILIFIVTFGFAQSRTQEIGLVTDNDLYTSSKNDKYYTNGLELFYRFLSENNNEKVNKKITEFRLGQYIYNPHTINADDIALNDRPFAGYLFAGVGRNTFYQNESVLKVDFQLGFVGKNSFGKEMQEQFHNFFQYRAVHGWQHQIQNALAIQTHFLYSAKLFPKANYNYIDFNFQSEANLGTIFTGIKAGWMTRIGFKKLLPIYDSNLHGASMNANPALKQSEFYFYAIPSINCQVYDATIQGSLFNDNSPVTYNLIPLRFNAEAGLKYRKNSLNLSYAFVYRSKELKHKDNMGYFYGSIQVSYLLK</sequence>
<evidence type="ECO:0000313" key="1">
    <source>
        <dbReference type="EMBL" id="MCV9932116.1"/>
    </source>
</evidence>
<dbReference type="InterPro" id="IPR037107">
    <property type="entry name" value="Put_OMP_sf"/>
</dbReference>
<reference evidence="1" key="1">
    <citation type="submission" date="2022-10" db="EMBL/GenBank/DDBJ databases">
        <title>Two novel species of Flavobacterium.</title>
        <authorList>
            <person name="Liu Q."/>
            <person name="Xin Y.-H."/>
        </authorList>
    </citation>
    <scope>NUCLEOTIDE SEQUENCE</scope>
    <source>
        <strain evidence="1">LS1R47</strain>
    </source>
</reference>
<dbReference type="EMBL" id="JAOZEV010000004">
    <property type="protein sequence ID" value="MCV9932116.1"/>
    <property type="molecule type" value="Genomic_DNA"/>
</dbReference>
<comment type="caution">
    <text evidence="1">The sequence shown here is derived from an EMBL/GenBank/DDBJ whole genome shotgun (WGS) entry which is preliminary data.</text>
</comment>